<evidence type="ECO:0000313" key="1">
    <source>
        <dbReference type="EMBL" id="RAI25480.1"/>
    </source>
</evidence>
<dbReference type="EMBL" id="NPEV01000046">
    <property type="protein sequence ID" value="RAI25480.1"/>
    <property type="molecule type" value="Genomic_DNA"/>
</dbReference>
<sequence>MDKLAIPGAILVGSAAIAAAIYFGSDARIFDRCYAAQFEHLTAKKAFEVRDIRANTNNSVVEKASIPAEATRLCLLYSSPRIRR</sequence>
<keyword evidence="2" id="KW-1185">Reference proteome</keyword>
<reference evidence="1 2" key="1">
    <citation type="submission" date="2017-07" db="EMBL/GenBank/DDBJ databases">
        <title>Draft Genome Sequences of Select Purple Nonsulfur Bacteria.</title>
        <authorList>
            <person name="Lasarre B."/>
            <person name="Mckinlay J.B."/>
        </authorList>
    </citation>
    <scope>NUCLEOTIDE SEQUENCE [LARGE SCALE GENOMIC DNA]</scope>
    <source>
        <strain evidence="1 2">DSM 11290</strain>
    </source>
</reference>
<dbReference type="RefSeq" id="WP_146610229.1">
    <property type="nucleotide sequence ID" value="NZ_JACIGG010000031.1"/>
</dbReference>
<protein>
    <submittedName>
        <fullName evidence="1">Uncharacterized protein</fullName>
    </submittedName>
</protein>
<name>A0A327JGE7_9HYPH</name>
<dbReference type="Proteomes" id="UP000249299">
    <property type="component" value="Unassembled WGS sequence"/>
</dbReference>
<dbReference type="AlphaFoldDB" id="A0A327JGE7"/>
<proteinExistence type="predicted"/>
<organism evidence="1 2">
    <name type="scientific">Rhodobium orientis</name>
    <dbReference type="NCBI Taxonomy" id="34017"/>
    <lineage>
        <taxon>Bacteria</taxon>
        <taxon>Pseudomonadati</taxon>
        <taxon>Pseudomonadota</taxon>
        <taxon>Alphaproteobacteria</taxon>
        <taxon>Hyphomicrobiales</taxon>
        <taxon>Rhodobiaceae</taxon>
        <taxon>Rhodobium</taxon>
    </lineage>
</organism>
<evidence type="ECO:0000313" key="2">
    <source>
        <dbReference type="Proteomes" id="UP000249299"/>
    </source>
</evidence>
<accession>A0A327JGE7</accession>
<gene>
    <name evidence="1" type="ORF">CH339_17840</name>
</gene>
<comment type="caution">
    <text evidence="1">The sequence shown here is derived from an EMBL/GenBank/DDBJ whole genome shotgun (WGS) entry which is preliminary data.</text>
</comment>